<feature type="compositionally biased region" description="Low complexity" evidence="2">
    <location>
        <begin position="185"/>
        <end position="194"/>
    </location>
</feature>
<protein>
    <submittedName>
        <fullName evidence="4">Uncharacterized protein isoform X1</fullName>
    </submittedName>
</protein>
<feature type="coiled-coil region" evidence="1">
    <location>
        <begin position="472"/>
        <end position="499"/>
    </location>
</feature>
<evidence type="ECO:0000256" key="2">
    <source>
        <dbReference type="SAM" id="MobiDB-lite"/>
    </source>
</evidence>
<dbReference type="RefSeq" id="XP_001353190.4">
    <property type="nucleotide sequence ID" value="XM_001353154.4"/>
</dbReference>
<dbReference type="AlphaFoldDB" id="A0A6I8UC96"/>
<feature type="region of interest" description="Disordered" evidence="2">
    <location>
        <begin position="172"/>
        <end position="194"/>
    </location>
</feature>
<dbReference type="KEGG" id="dpo:4812941"/>
<sequence length="635" mass="71876">MKAIRCKSKKQAQACSHVMQVRKGYLVLLLVLVAKETKVSSKKVSSLEPRSLNQSQKFEYCVKILMLCHLIWDSPPDYEDFDNVNVDSMKYAHDNSHFKDDYKKAKCIPPGLSKKDLLEFWVAVAEWEMEVRNLFLVEKFLPIIKESDNAITINLWGLLHLRKSVMCYRKLDPKATPTPTPTPTRQPTTQLTTTSNEISSTLAYPSTSSCNGNTEIGIWINQQINGSLALDKLIKKMLIIVGKIERHIHRKCCPYEPIRDRVEVVHDGIDFLLQLNGIEPYKRAQSTGYIGSDFDNLKTRLEYLSLALAKGAAKVNRSVGKCCPAWSDQYNTFQVEMEENLEKLEANSSDLTAQLTNLIDKQEALEMDRSDQVKLLQSLDALHGSPASESTKRCCPNQKKDMENIAKILKDLKLSDGLPESIETADSLQDRLTKANANLISAKGLLNDEEANIRKMASLCGEFCPSQKKGNIDDQSAKVSQLEKQMKEINDKAPEIMELLKSPNWPEHLKAIETVKQKVKDFMTKQRQDDVNQQLAMVPEEPSESLKNMTHSLEALEAKLSELRPKNQTYEQLLLDSIGGLEQRLRDRLSGLNAMITKTEADADKCNSKCDWGNLPTMEELQERVKEMQALVVTK</sequence>
<organism evidence="3 4">
    <name type="scientific">Drosophila pseudoobscura pseudoobscura</name>
    <name type="common">Fruit fly</name>
    <dbReference type="NCBI Taxonomy" id="46245"/>
    <lineage>
        <taxon>Eukaryota</taxon>
        <taxon>Metazoa</taxon>
        <taxon>Ecdysozoa</taxon>
        <taxon>Arthropoda</taxon>
        <taxon>Hexapoda</taxon>
        <taxon>Insecta</taxon>
        <taxon>Pterygota</taxon>
        <taxon>Neoptera</taxon>
        <taxon>Endopterygota</taxon>
        <taxon>Diptera</taxon>
        <taxon>Brachycera</taxon>
        <taxon>Muscomorpha</taxon>
        <taxon>Ephydroidea</taxon>
        <taxon>Drosophilidae</taxon>
        <taxon>Drosophila</taxon>
        <taxon>Sophophora</taxon>
    </lineage>
</organism>
<dbReference type="Proteomes" id="UP000001819">
    <property type="component" value="Chromosome X"/>
</dbReference>
<name>A0A6I8UC96_DROPS</name>
<gene>
    <name evidence="4" type="primary">LOC4812941</name>
</gene>
<evidence type="ECO:0000313" key="4">
    <source>
        <dbReference type="RefSeq" id="XP_001353190.4"/>
    </source>
</evidence>
<proteinExistence type="predicted"/>
<evidence type="ECO:0000313" key="3">
    <source>
        <dbReference type="Proteomes" id="UP000001819"/>
    </source>
</evidence>
<reference evidence="4" key="1">
    <citation type="submission" date="2025-08" db="UniProtKB">
        <authorList>
            <consortium name="RefSeq"/>
        </authorList>
    </citation>
    <scope>IDENTIFICATION</scope>
    <source>
        <strain evidence="4">MV-25-SWS-2005</strain>
        <tissue evidence="4">Whole body</tissue>
    </source>
</reference>
<keyword evidence="3" id="KW-1185">Reference proteome</keyword>
<keyword evidence="1" id="KW-0175">Coiled coil</keyword>
<evidence type="ECO:0000256" key="1">
    <source>
        <dbReference type="SAM" id="Coils"/>
    </source>
</evidence>
<dbReference type="InParanoid" id="A0A6I8UC96"/>
<feature type="coiled-coil region" evidence="1">
    <location>
        <begin position="334"/>
        <end position="361"/>
    </location>
</feature>
<accession>A0A6I8UC96</accession>